<dbReference type="Pfam" id="PF01753">
    <property type="entry name" value="zf-MYND"/>
    <property type="match status" value="1"/>
</dbReference>
<dbReference type="RefSeq" id="XP_013311047.1">
    <property type="nucleotide sequence ID" value="XM_013455593.1"/>
</dbReference>
<dbReference type="HOGENOM" id="CLU_104296_0_0_1"/>
<dbReference type="InterPro" id="IPR002893">
    <property type="entry name" value="Znf_MYND"/>
</dbReference>
<dbReference type="GeneID" id="25333957"/>
<evidence type="ECO:0000256" key="3">
    <source>
        <dbReference type="ARBA" id="ARBA00022833"/>
    </source>
</evidence>
<dbReference type="Proteomes" id="UP000054342">
    <property type="component" value="Unassembled WGS sequence"/>
</dbReference>
<keyword evidence="2 4" id="KW-0863">Zinc-finger</keyword>
<keyword evidence="7" id="KW-1185">Reference proteome</keyword>
<proteinExistence type="predicted"/>
<evidence type="ECO:0000313" key="6">
    <source>
        <dbReference type="EMBL" id="KIW50463.1"/>
    </source>
</evidence>
<dbReference type="EMBL" id="KN847323">
    <property type="protein sequence ID" value="KIW50463.1"/>
    <property type="molecule type" value="Genomic_DNA"/>
</dbReference>
<dbReference type="AlphaFoldDB" id="A0A0D2E4X7"/>
<evidence type="ECO:0000259" key="5">
    <source>
        <dbReference type="PROSITE" id="PS50865"/>
    </source>
</evidence>
<evidence type="ECO:0000256" key="1">
    <source>
        <dbReference type="ARBA" id="ARBA00022723"/>
    </source>
</evidence>
<dbReference type="SUPFAM" id="SSF144232">
    <property type="entry name" value="HIT/MYND zinc finger-like"/>
    <property type="match status" value="1"/>
</dbReference>
<dbReference type="OrthoDB" id="432970at2759"/>
<dbReference type="PROSITE" id="PS50865">
    <property type="entry name" value="ZF_MYND_2"/>
    <property type="match status" value="1"/>
</dbReference>
<evidence type="ECO:0000313" key="7">
    <source>
        <dbReference type="Proteomes" id="UP000054342"/>
    </source>
</evidence>
<reference evidence="6 7" key="1">
    <citation type="submission" date="2015-01" db="EMBL/GenBank/DDBJ databases">
        <title>The Genome Sequence of Exophiala xenobiotica CBS118157.</title>
        <authorList>
            <consortium name="The Broad Institute Genomics Platform"/>
            <person name="Cuomo C."/>
            <person name="de Hoog S."/>
            <person name="Gorbushina A."/>
            <person name="Stielow B."/>
            <person name="Teixiera M."/>
            <person name="Abouelleil A."/>
            <person name="Chapman S.B."/>
            <person name="Priest M."/>
            <person name="Young S.K."/>
            <person name="Wortman J."/>
            <person name="Nusbaum C."/>
            <person name="Birren B."/>
        </authorList>
    </citation>
    <scope>NUCLEOTIDE SEQUENCE [LARGE SCALE GENOMIC DNA]</scope>
    <source>
        <strain evidence="6 7">CBS 118157</strain>
    </source>
</reference>
<evidence type="ECO:0000256" key="2">
    <source>
        <dbReference type="ARBA" id="ARBA00022771"/>
    </source>
</evidence>
<evidence type="ECO:0000256" key="4">
    <source>
        <dbReference type="PROSITE-ProRule" id="PRU00134"/>
    </source>
</evidence>
<name>A0A0D2E4X7_9EURO</name>
<dbReference type="Gene3D" id="6.10.140.2220">
    <property type="match status" value="1"/>
</dbReference>
<dbReference type="GO" id="GO:0008270">
    <property type="term" value="F:zinc ion binding"/>
    <property type="evidence" value="ECO:0007669"/>
    <property type="project" value="UniProtKB-KW"/>
</dbReference>
<dbReference type="STRING" id="348802.A0A0D2E4X7"/>
<keyword evidence="1" id="KW-0479">Metal-binding</keyword>
<sequence>MGRWGHRIFEGDSDLDLKGDLTYAIGEKLKARSITIEEDHLEDLLDNMTNPNNRPTPSPMSSQQLRDHLNTISDELFEDYRQKKDPLYGEYSAVILGAVMMGAGVKISSENMVYLRQAADKSEGYPGYRLPFGDLGFRDPGKAQFLAALSHYRNGEPRDMHGPSCFYCGRINQDLHPRSLMKCGRCKGAWYCNQECQRANWKNHKLICRKDGEPPLTAGGFALLNV</sequence>
<feature type="domain" description="MYND-type" evidence="5">
    <location>
        <begin position="165"/>
        <end position="208"/>
    </location>
</feature>
<accession>A0A0D2E4X7</accession>
<keyword evidence="3" id="KW-0862">Zinc</keyword>
<protein>
    <recommendedName>
        <fullName evidence="5">MYND-type domain-containing protein</fullName>
    </recommendedName>
</protein>
<organism evidence="6 7">
    <name type="scientific">Exophiala xenobiotica</name>
    <dbReference type="NCBI Taxonomy" id="348802"/>
    <lineage>
        <taxon>Eukaryota</taxon>
        <taxon>Fungi</taxon>
        <taxon>Dikarya</taxon>
        <taxon>Ascomycota</taxon>
        <taxon>Pezizomycotina</taxon>
        <taxon>Eurotiomycetes</taxon>
        <taxon>Chaetothyriomycetidae</taxon>
        <taxon>Chaetothyriales</taxon>
        <taxon>Herpotrichiellaceae</taxon>
        <taxon>Exophiala</taxon>
    </lineage>
</organism>
<gene>
    <name evidence="6" type="ORF">PV05_12049</name>
</gene>